<feature type="region of interest" description="Disordered" evidence="1">
    <location>
        <begin position="155"/>
        <end position="184"/>
    </location>
</feature>
<dbReference type="PROSITE" id="PS50890">
    <property type="entry name" value="PUA"/>
    <property type="match status" value="1"/>
</dbReference>
<protein>
    <submittedName>
        <fullName evidence="3">PUA domain containing protein</fullName>
    </submittedName>
</protein>
<reference evidence="4" key="1">
    <citation type="journal article" date="2015" name="Microbiology">
        <title>Genome of Methanoregula boonei 6A8 reveals adaptations to oligotrophic peatland environments.</title>
        <authorList>
            <person name="Braeuer S."/>
            <person name="Cadillo-Quiroz H."/>
            <person name="Kyrpides N."/>
            <person name="Woyke T."/>
            <person name="Goodwin L."/>
            <person name="Detter C."/>
            <person name="Podell S."/>
            <person name="Yavitt J.B."/>
            <person name="Zinder S.H."/>
        </authorList>
    </citation>
    <scope>NUCLEOTIDE SEQUENCE [LARGE SCALE GENOMIC DNA]</scope>
    <source>
        <strain evidence="4">DSM 21154 / JCM 14090 / 6A8</strain>
    </source>
</reference>
<dbReference type="InterPro" id="IPR015947">
    <property type="entry name" value="PUA-like_sf"/>
</dbReference>
<dbReference type="Proteomes" id="UP000002408">
    <property type="component" value="Chromosome"/>
</dbReference>
<dbReference type="InterPro" id="IPR004521">
    <property type="entry name" value="Uncharacterised_CHP00451"/>
</dbReference>
<dbReference type="GO" id="GO:0003723">
    <property type="term" value="F:RNA binding"/>
    <property type="evidence" value="ECO:0007669"/>
    <property type="project" value="InterPro"/>
</dbReference>
<dbReference type="RefSeq" id="WP_012107396.1">
    <property type="nucleotide sequence ID" value="NC_009712.1"/>
</dbReference>
<dbReference type="Gene3D" id="2.30.130.10">
    <property type="entry name" value="PUA domain"/>
    <property type="match status" value="1"/>
</dbReference>
<evidence type="ECO:0000259" key="2">
    <source>
        <dbReference type="SMART" id="SM00359"/>
    </source>
</evidence>
<dbReference type="InterPro" id="IPR038250">
    <property type="entry name" value="TGT_C2_sf"/>
</dbReference>
<dbReference type="NCBIfam" id="TIGR00451">
    <property type="entry name" value="unchar_dom_2"/>
    <property type="match status" value="1"/>
</dbReference>
<dbReference type="Pfam" id="PF14810">
    <property type="entry name" value="TGT_C2"/>
    <property type="match status" value="1"/>
</dbReference>
<gene>
    <name evidence="3" type="ordered locus">Mboo_1829</name>
</gene>
<dbReference type="eggNOG" id="arCOG00991">
    <property type="taxonomic scope" value="Archaea"/>
</dbReference>
<evidence type="ECO:0000313" key="4">
    <source>
        <dbReference type="Proteomes" id="UP000002408"/>
    </source>
</evidence>
<dbReference type="HOGENOM" id="CLU_116577_1_0_2"/>
<keyword evidence="4" id="KW-1185">Reference proteome</keyword>
<organism evidence="3 4">
    <name type="scientific">Methanoregula boonei (strain DSM 21154 / JCM 14090 / 6A8)</name>
    <dbReference type="NCBI Taxonomy" id="456442"/>
    <lineage>
        <taxon>Archaea</taxon>
        <taxon>Methanobacteriati</taxon>
        <taxon>Methanobacteriota</taxon>
        <taxon>Stenosarchaea group</taxon>
        <taxon>Methanomicrobia</taxon>
        <taxon>Methanomicrobiales</taxon>
        <taxon>Methanoregulaceae</taxon>
        <taxon>Methanoregula</taxon>
    </lineage>
</organism>
<feature type="domain" description="PUA" evidence="2">
    <location>
        <begin position="84"/>
        <end position="158"/>
    </location>
</feature>
<accession>A7I9D4</accession>
<dbReference type="SUPFAM" id="SSF88697">
    <property type="entry name" value="PUA domain-like"/>
    <property type="match status" value="1"/>
</dbReference>
<name>A7I9D4_METB6</name>
<dbReference type="AlphaFoldDB" id="A7I9D4"/>
<dbReference type="OrthoDB" id="7576at2157"/>
<dbReference type="InterPro" id="IPR036974">
    <property type="entry name" value="PUA_sf"/>
</dbReference>
<dbReference type="Gene3D" id="3.10.450.90">
    <property type="entry name" value="ArcTGT, C2 domain"/>
    <property type="match status" value="1"/>
</dbReference>
<dbReference type="InterPro" id="IPR002478">
    <property type="entry name" value="PUA"/>
</dbReference>
<dbReference type="KEGG" id="mbn:Mboo_1829"/>
<evidence type="ECO:0000313" key="3">
    <source>
        <dbReference type="EMBL" id="ABS56345.1"/>
    </source>
</evidence>
<dbReference type="CDD" id="cd21149">
    <property type="entry name" value="PUA_archaeosine_TGT"/>
    <property type="match status" value="1"/>
</dbReference>
<dbReference type="SUPFAM" id="SSF88802">
    <property type="entry name" value="Pre-PUA domain"/>
    <property type="match status" value="1"/>
</dbReference>
<proteinExistence type="predicted"/>
<dbReference type="STRING" id="456442.Mboo_1829"/>
<sequence>MSTGYSENSSLARVQAIADYQFGGLCGTALFPEGCRFLLSTTGRVRQILYNDVRLATIRASDGRLTLGIEGARRLHAALPAPGYRVVIREDVAGFVAQGKNTFAKHVLEADPQIRAGDDVLVVAGGDRLLACGAALLSGKEMLAFNYGAAVRVRQGSEKNASRKHQSAPDEDDDEEARHAGRAD</sequence>
<evidence type="ECO:0000256" key="1">
    <source>
        <dbReference type="SAM" id="MobiDB-lite"/>
    </source>
</evidence>
<dbReference type="SMART" id="SM00359">
    <property type="entry name" value="PUA"/>
    <property type="match status" value="1"/>
</dbReference>
<dbReference type="Pfam" id="PF01472">
    <property type="entry name" value="PUA"/>
    <property type="match status" value="1"/>
</dbReference>
<dbReference type="EMBL" id="CP000780">
    <property type="protein sequence ID" value="ABS56345.1"/>
    <property type="molecule type" value="Genomic_DNA"/>
</dbReference>
<dbReference type="GeneID" id="5411045"/>
<dbReference type="InterPro" id="IPR029402">
    <property type="entry name" value="TGT_C2"/>
</dbReference>